<dbReference type="RefSeq" id="WP_304120251.1">
    <property type="nucleotide sequence ID" value="NZ_DYZA01000015.1"/>
</dbReference>
<protein>
    <submittedName>
        <fullName evidence="2">DUF448 domain-containing protein</fullName>
    </submittedName>
</protein>
<gene>
    <name evidence="2" type="ORF">K8W16_00605</name>
</gene>
<organism evidence="2 3">
    <name type="scientific">Mailhella massiliensis</name>
    <dbReference type="NCBI Taxonomy" id="1903261"/>
    <lineage>
        <taxon>Bacteria</taxon>
        <taxon>Pseudomonadati</taxon>
        <taxon>Thermodesulfobacteriota</taxon>
        <taxon>Desulfovibrionia</taxon>
        <taxon>Desulfovibrionales</taxon>
        <taxon>Desulfovibrionaceae</taxon>
        <taxon>Mailhella</taxon>
    </lineage>
</organism>
<dbReference type="Proteomes" id="UP000698963">
    <property type="component" value="Unassembled WGS sequence"/>
</dbReference>
<dbReference type="InterPro" id="IPR035931">
    <property type="entry name" value="YlxR-like_sf"/>
</dbReference>
<dbReference type="Pfam" id="PF04296">
    <property type="entry name" value="YlxR"/>
    <property type="match status" value="1"/>
</dbReference>
<evidence type="ECO:0000313" key="2">
    <source>
        <dbReference type="EMBL" id="HJD96134.1"/>
    </source>
</evidence>
<dbReference type="Gene3D" id="3.30.1230.10">
    <property type="entry name" value="YlxR-like"/>
    <property type="match status" value="1"/>
</dbReference>
<dbReference type="PANTHER" id="PTHR34215">
    <property type="entry name" value="BLL0784 PROTEIN"/>
    <property type="match status" value="1"/>
</dbReference>
<dbReference type="EMBL" id="DYZA01000015">
    <property type="protein sequence ID" value="HJD96134.1"/>
    <property type="molecule type" value="Genomic_DNA"/>
</dbReference>
<reference evidence="2" key="2">
    <citation type="submission" date="2021-09" db="EMBL/GenBank/DDBJ databases">
        <authorList>
            <person name="Gilroy R."/>
        </authorList>
    </citation>
    <scope>NUCLEOTIDE SEQUENCE</scope>
    <source>
        <strain evidence="2">ChiGjej2B2-19336</strain>
    </source>
</reference>
<name>A0A921AUL4_9BACT</name>
<dbReference type="InterPro" id="IPR007393">
    <property type="entry name" value="YlxR_dom"/>
</dbReference>
<reference evidence="2" key="1">
    <citation type="journal article" date="2021" name="PeerJ">
        <title>Extensive microbial diversity within the chicken gut microbiome revealed by metagenomics and culture.</title>
        <authorList>
            <person name="Gilroy R."/>
            <person name="Ravi A."/>
            <person name="Getino M."/>
            <person name="Pursley I."/>
            <person name="Horton D.L."/>
            <person name="Alikhan N.F."/>
            <person name="Baker D."/>
            <person name="Gharbi K."/>
            <person name="Hall N."/>
            <person name="Watson M."/>
            <person name="Adriaenssens E.M."/>
            <person name="Foster-Nyarko E."/>
            <person name="Jarju S."/>
            <person name="Secka A."/>
            <person name="Antonio M."/>
            <person name="Oren A."/>
            <person name="Chaudhuri R.R."/>
            <person name="La Ragione R."/>
            <person name="Hildebrand F."/>
            <person name="Pallen M.J."/>
        </authorList>
    </citation>
    <scope>NUCLEOTIDE SEQUENCE</scope>
    <source>
        <strain evidence="2">ChiGjej2B2-19336</strain>
    </source>
</reference>
<evidence type="ECO:0000259" key="1">
    <source>
        <dbReference type="Pfam" id="PF04296"/>
    </source>
</evidence>
<dbReference type="SUPFAM" id="SSF64376">
    <property type="entry name" value="YlxR-like"/>
    <property type="match status" value="1"/>
</dbReference>
<feature type="domain" description="YlxR" evidence="1">
    <location>
        <begin position="9"/>
        <end position="65"/>
    </location>
</feature>
<dbReference type="PANTHER" id="PTHR34215:SF1">
    <property type="entry name" value="YLXR DOMAIN-CONTAINING PROTEIN"/>
    <property type="match status" value="1"/>
</dbReference>
<proteinExistence type="predicted"/>
<comment type="caution">
    <text evidence="2">The sequence shown here is derived from an EMBL/GenBank/DDBJ whole genome shotgun (WGS) entry which is preliminary data.</text>
</comment>
<accession>A0A921AUL4</accession>
<dbReference type="InterPro" id="IPR037465">
    <property type="entry name" value="YlxR"/>
</dbReference>
<evidence type="ECO:0000313" key="3">
    <source>
        <dbReference type="Proteomes" id="UP000698963"/>
    </source>
</evidence>
<sequence length="80" mass="9127">MAERQEPVRMCVVCRRRFAKSQLMRHVPAPEGVVAGNGLEADKAQTRPGRGWYVCDDPHCRERFAGMKFRRKSHKGSKNG</sequence>
<dbReference type="AlphaFoldDB" id="A0A921AUL4"/>